<evidence type="ECO:0000313" key="4">
    <source>
        <dbReference type="EMBL" id="SUA57336.1"/>
    </source>
</evidence>
<reference evidence="4 5" key="1">
    <citation type="submission" date="2018-06" db="EMBL/GenBank/DDBJ databases">
        <authorList>
            <consortium name="Pathogen Informatics"/>
            <person name="Doyle S."/>
        </authorList>
    </citation>
    <scope>NUCLEOTIDE SEQUENCE [LARGE SCALE GENOMIC DNA]</scope>
    <source>
        <strain evidence="4 5">NCTC11997</strain>
    </source>
</reference>
<sequence>MKAFKKGVTTVISAGLISLVFSAAAWAQLAQSYIERQLHRPVPGGVAVLPLEDRGVVPTATFNGSSVLIVPNAEFGGYLAIVGIGQKNNPGRHTMTVNYGAASESVGFDVESKKYQKQHIKLSSNKHVTPSQSDLDRYSREAAEQTAAYKTFRAAIPSNVILDRPVDGGRYSAAFGVRRFFNGQERNSHSGLDIAVPQGTPVKASANGVVTIVGDYFFNGKTVFVDHGQGLISMYCHLSEIDVVKGQVVSRGEMIGKVGSTGRSTGPHLHWTVSLNNQRVDPAIFIGTFKP</sequence>
<dbReference type="PANTHER" id="PTHR21666">
    <property type="entry name" value="PEPTIDASE-RELATED"/>
    <property type="match status" value="1"/>
</dbReference>
<evidence type="ECO:0000313" key="5">
    <source>
        <dbReference type="Proteomes" id="UP000254603"/>
    </source>
</evidence>
<dbReference type="EC" id="3.4.24.75" evidence="4"/>
<dbReference type="Pfam" id="PF01551">
    <property type="entry name" value="Peptidase_M23"/>
    <property type="match status" value="1"/>
</dbReference>
<dbReference type="RefSeq" id="WP_018575273.1">
    <property type="nucleotide sequence ID" value="NZ_CP065725.1"/>
</dbReference>
<dbReference type="EMBL" id="UGSB01000001">
    <property type="protein sequence ID" value="SUA57336.1"/>
    <property type="molecule type" value="Genomic_DNA"/>
</dbReference>
<dbReference type="OrthoDB" id="9815245at2"/>
<proteinExistence type="predicted"/>
<evidence type="ECO:0000259" key="2">
    <source>
        <dbReference type="Pfam" id="PF01551"/>
    </source>
</evidence>
<feature type="chain" id="PRO_5016870384" evidence="1">
    <location>
        <begin position="28"/>
        <end position="291"/>
    </location>
</feature>
<dbReference type="InterPro" id="IPR040487">
    <property type="entry name" value="Peptidase_M23_N"/>
</dbReference>
<evidence type="ECO:0000256" key="1">
    <source>
        <dbReference type="SAM" id="SignalP"/>
    </source>
</evidence>
<dbReference type="FunFam" id="2.70.70.10:FF:000019">
    <property type="entry name" value="M23 family peptidase"/>
    <property type="match status" value="1"/>
</dbReference>
<keyword evidence="1" id="KW-0732">Signal</keyword>
<dbReference type="PANTHER" id="PTHR21666:SF285">
    <property type="entry name" value="M23 FAMILY METALLOPEPTIDASE"/>
    <property type="match status" value="1"/>
</dbReference>
<dbReference type="SUPFAM" id="SSF51261">
    <property type="entry name" value="Duplicated hybrid motif"/>
    <property type="match status" value="1"/>
</dbReference>
<feature type="domain" description="Peptidase family M23 N-terminal" evidence="3">
    <location>
        <begin position="39"/>
        <end position="113"/>
    </location>
</feature>
<evidence type="ECO:0000259" key="3">
    <source>
        <dbReference type="Pfam" id="PF18421"/>
    </source>
</evidence>
<dbReference type="Gene3D" id="2.60.40.1590">
    <property type="entry name" value="Peptidoglycan hydrolase domains"/>
    <property type="match status" value="1"/>
</dbReference>
<keyword evidence="4" id="KW-0378">Hydrolase</keyword>
<dbReference type="InterPro" id="IPR016047">
    <property type="entry name" value="M23ase_b-sheet_dom"/>
</dbReference>
<feature type="domain" description="M23ase beta-sheet core" evidence="2">
    <location>
        <begin position="188"/>
        <end position="282"/>
    </location>
</feature>
<protein>
    <submittedName>
        <fullName evidence="4">Glycyl-glycine endopeptidase ALE-1</fullName>
        <ecNumber evidence="4">3.4.24.75</ecNumber>
    </submittedName>
</protein>
<dbReference type="InterPro" id="IPR011055">
    <property type="entry name" value="Dup_hybrid_motif"/>
</dbReference>
<dbReference type="CDD" id="cd12797">
    <property type="entry name" value="M23_peptidase"/>
    <property type="match status" value="1"/>
</dbReference>
<name>A0A378XHQ6_9BURK</name>
<dbReference type="Proteomes" id="UP000254603">
    <property type="component" value="Unassembled WGS sequence"/>
</dbReference>
<dbReference type="AlphaFoldDB" id="A0A378XHQ6"/>
<organism evidence="4 5">
    <name type="scientific">Oligella ureolytica</name>
    <dbReference type="NCBI Taxonomy" id="90244"/>
    <lineage>
        <taxon>Bacteria</taxon>
        <taxon>Pseudomonadati</taxon>
        <taxon>Pseudomonadota</taxon>
        <taxon>Betaproteobacteria</taxon>
        <taxon>Burkholderiales</taxon>
        <taxon>Alcaligenaceae</taxon>
        <taxon>Oligella</taxon>
    </lineage>
</organism>
<dbReference type="Pfam" id="PF18421">
    <property type="entry name" value="Peptidase_M23_N"/>
    <property type="match status" value="1"/>
</dbReference>
<dbReference type="Gene3D" id="2.70.70.10">
    <property type="entry name" value="Glucose Permease (Domain IIA)"/>
    <property type="match status" value="1"/>
</dbReference>
<accession>A0A378XHQ6</accession>
<dbReference type="GO" id="GO:0004222">
    <property type="term" value="F:metalloendopeptidase activity"/>
    <property type="evidence" value="ECO:0007669"/>
    <property type="project" value="TreeGrafter"/>
</dbReference>
<gene>
    <name evidence="4" type="ORF">NCTC11997_02353</name>
</gene>
<feature type="signal peptide" evidence="1">
    <location>
        <begin position="1"/>
        <end position="27"/>
    </location>
</feature>
<dbReference type="InterPro" id="IPR050570">
    <property type="entry name" value="Cell_wall_metabolism_enzyme"/>
</dbReference>
<dbReference type="STRING" id="1122619.GCA_000373745_02089"/>